<keyword evidence="1" id="KW-0812">Transmembrane</keyword>
<keyword evidence="1" id="KW-1133">Transmembrane helix</keyword>
<protein>
    <submittedName>
        <fullName evidence="2">Septum formation initiator family protein</fullName>
    </submittedName>
</protein>
<comment type="caution">
    <text evidence="2">The sequence shown here is derived from an EMBL/GenBank/DDBJ whole genome shotgun (WGS) entry which is preliminary data.</text>
</comment>
<evidence type="ECO:0000313" key="2">
    <source>
        <dbReference type="EMBL" id="MBI3627474.1"/>
    </source>
</evidence>
<accession>A0A9D6QRX9</accession>
<feature type="transmembrane region" description="Helical" evidence="1">
    <location>
        <begin position="6"/>
        <end position="26"/>
    </location>
</feature>
<gene>
    <name evidence="2" type="ORF">HY220_01860</name>
</gene>
<keyword evidence="1" id="KW-0472">Membrane</keyword>
<organism evidence="2 3">
    <name type="scientific">Candidatus Sungiibacteriota bacterium</name>
    <dbReference type="NCBI Taxonomy" id="2750080"/>
    <lineage>
        <taxon>Bacteria</taxon>
        <taxon>Candidatus Sungiibacteriota</taxon>
    </lineage>
</organism>
<dbReference type="Proteomes" id="UP000808388">
    <property type="component" value="Unassembled WGS sequence"/>
</dbReference>
<name>A0A9D6QRX9_9BACT</name>
<dbReference type="AlphaFoldDB" id="A0A9D6QRX9"/>
<proteinExistence type="predicted"/>
<sequence length="118" mass="13475">MSKILKSPIVSIILISLIIWMSVKIFRVWRAYYSLSVSESKIEDKTSYYNAENKKLGEELRIANTPEAIERDAKARLNEKKPGEEVVVIIQSPTSSASTTSRGFFASIWQAFLSLFRR</sequence>
<evidence type="ECO:0000256" key="1">
    <source>
        <dbReference type="SAM" id="Phobius"/>
    </source>
</evidence>
<dbReference type="InterPro" id="IPR007060">
    <property type="entry name" value="FtsL/DivIC"/>
</dbReference>
<evidence type="ECO:0000313" key="3">
    <source>
        <dbReference type="Proteomes" id="UP000808388"/>
    </source>
</evidence>
<dbReference type="EMBL" id="JACQCQ010000008">
    <property type="protein sequence ID" value="MBI3627474.1"/>
    <property type="molecule type" value="Genomic_DNA"/>
</dbReference>
<dbReference type="Pfam" id="PF04977">
    <property type="entry name" value="DivIC"/>
    <property type="match status" value="1"/>
</dbReference>
<reference evidence="2" key="1">
    <citation type="submission" date="2020-07" db="EMBL/GenBank/DDBJ databases">
        <title>Huge and variable diversity of episymbiotic CPR bacteria and DPANN archaea in groundwater ecosystems.</title>
        <authorList>
            <person name="He C.Y."/>
            <person name="Keren R."/>
            <person name="Whittaker M."/>
            <person name="Farag I.F."/>
            <person name="Doudna J."/>
            <person name="Cate J.H.D."/>
            <person name="Banfield J.F."/>
        </authorList>
    </citation>
    <scope>NUCLEOTIDE SEQUENCE</scope>
    <source>
        <strain evidence="2">NC_groundwater_972_Pr1_S-0.2um_49_27</strain>
    </source>
</reference>